<dbReference type="EMBL" id="JAMRXG010000035">
    <property type="protein sequence ID" value="MCM6779040.1"/>
    <property type="molecule type" value="Genomic_DNA"/>
</dbReference>
<keyword evidence="3" id="KW-1185">Reference proteome</keyword>
<evidence type="ECO:0000313" key="2">
    <source>
        <dbReference type="EMBL" id="MCM6779040.1"/>
    </source>
</evidence>
<feature type="compositionally biased region" description="Basic and acidic residues" evidence="1">
    <location>
        <begin position="14"/>
        <end position="31"/>
    </location>
</feature>
<organism evidence="2 3">
    <name type="scientific">Nocardia pulmonis</name>
    <dbReference type="NCBI Taxonomy" id="2951408"/>
    <lineage>
        <taxon>Bacteria</taxon>
        <taxon>Bacillati</taxon>
        <taxon>Actinomycetota</taxon>
        <taxon>Actinomycetes</taxon>
        <taxon>Mycobacteriales</taxon>
        <taxon>Nocardiaceae</taxon>
        <taxon>Nocardia</taxon>
    </lineage>
</organism>
<evidence type="ECO:0000256" key="1">
    <source>
        <dbReference type="SAM" id="MobiDB-lite"/>
    </source>
</evidence>
<accession>A0A9X2EGB9</accession>
<gene>
    <name evidence="2" type="ORF">NDR86_36745</name>
</gene>
<evidence type="ECO:0000313" key="3">
    <source>
        <dbReference type="Proteomes" id="UP001139157"/>
    </source>
</evidence>
<proteinExistence type="predicted"/>
<name>A0A9X2EGB9_9NOCA</name>
<dbReference type="RefSeq" id="WP_251918869.1">
    <property type="nucleotide sequence ID" value="NZ_JAMRXG010000035.1"/>
</dbReference>
<sequence>MTNPQDYAEYSDEVPIKPDRDRTSEDRRDQADAQNRQPEPATDTAEGSGEPPD</sequence>
<protein>
    <submittedName>
        <fullName evidence="2">Uncharacterized protein</fullName>
    </submittedName>
</protein>
<dbReference type="AlphaFoldDB" id="A0A9X2EGB9"/>
<feature type="region of interest" description="Disordered" evidence="1">
    <location>
        <begin position="1"/>
        <end position="53"/>
    </location>
</feature>
<comment type="caution">
    <text evidence="2">The sequence shown here is derived from an EMBL/GenBank/DDBJ whole genome shotgun (WGS) entry which is preliminary data.</text>
</comment>
<dbReference type="Proteomes" id="UP001139157">
    <property type="component" value="Unassembled WGS sequence"/>
</dbReference>
<reference evidence="2" key="1">
    <citation type="submission" date="2022-06" db="EMBL/GenBank/DDBJ databases">
        <title>Novel species in genus nocardia.</title>
        <authorList>
            <person name="Li F."/>
        </authorList>
    </citation>
    <scope>NUCLEOTIDE SEQUENCE</scope>
    <source>
        <strain evidence="2">CDC141</strain>
    </source>
</reference>